<evidence type="ECO:0000313" key="3">
    <source>
        <dbReference type="EMBL" id="MCO6046785.1"/>
    </source>
</evidence>
<feature type="region of interest" description="Disordered" evidence="1">
    <location>
        <begin position="113"/>
        <end position="133"/>
    </location>
</feature>
<evidence type="ECO:0000313" key="4">
    <source>
        <dbReference type="Proteomes" id="UP001155241"/>
    </source>
</evidence>
<dbReference type="AlphaFoldDB" id="A0A9X2FD71"/>
<keyword evidence="4" id="KW-1185">Reference proteome</keyword>
<reference evidence="3" key="1">
    <citation type="submission" date="2022-06" db="EMBL/GenBank/DDBJ databases">
        <title>Aeoliella straminimaris, a novel planctomycete from sediments.</title>
        <authorList>
            <person name="Vitorino I.R."/>
            <person name="Lage O.M."/>
        </authorList>
    </citation>
    <scope>NUCLEOTIDE SEQUENCE</scope>
    <source>
        <strain evidence="3">ICT_H6.2</strain>
    </source>
</reference>
<proteinExistence type="predicted"/>
<organism evidence="3 4">
    <name type="scientific">Aeoliella straminimaris</name>
    <dbReference type="NCBI Taxonomy" id="2954799"/>
    <lineage>
        <taxon>Bacteria</taxon>
        <taxon>Pseudomonadati</taxon>
        <taxon>Planctomycetota</taxon>
        <taxon>Planctomycetia</taxon>
        <taxon>Pirellulales</taxon>
        <taxon>Lacipirellulaceae</taxon>
        <taxon>Aeoliella</taxon>
    </lineage>
</organism>
<keyword evidence="2" id="KW-0472">Membrane</keyword>
<dbReference type="EMBL" id="JAMXLR010000077">
    <property type="protein sequence ID" value="MCO6046785.1"/>
    <property type="molecule type" value="Genomic_DNA"/>
</dbReference>
<feature type="transmembrane region" description="Helical" evidence="2">
    <location>
        <begin position="79"/>
        <end position="103"/>
    </location>
</feature>
<accession>A0A9X2FD71</accession>
<feature type="region of interest" description="Disordered" evidence="1">
    <location>
        <begin position="1"/>
        <end position="24"/>
    </location>
</feature>
<name>A0A9X2FD71_9BACT</name>
<keyword evidence="2" id="KW-0812">Transmembrane</keyword>
<dbReference type="Proteomes" id="UP001155241">
    <property type="component" value="Unassembled WGS sequence"/>
</dbReference>
<gene>
    <name evidence="3" type="ORF">NG895_23045</name>
</gene>
<sequence length="133" mass="14354">MDSQQPQPEEDENPYQAPQRLPDHGEPGHLMRRLSLFVGFVFLTPLAMLIAFGVTCGATVLGMEIIGNAVGTVLHSPQLASVCGSAGFILGIVLGVLVAGKIAQTNRERWRRWGSVAEPEDSKGEQTQGTRNE</sequence>
<keyword evidence="2" id="KW-1133">Transmembrane helix</keyword>
<evidence type="ECO:0000256" key="1">
    <source>
        <dbReference type="SAM" id="MobiDB-lite"/>
    </source>
</evidence>
<dbReference type="RefSeq" id="WP_252854897.1">
    <property type="nucleotide sequence ID" value="NZ_JAMXLR010000077.1"/>
</dbReference>
<feature type="transmembrane region" description="Helical" evidence="2">
    <location>
        <begin position="34"/>
        <end position="67"/>
    </location>
</feature>
<protein>
    <submittedName>
        <fullName evidence="3">Uncharacterized protein</fullName>
    </submittedName>
</protein>
<evidence type="ECO:0000256" key="2">
    <source>
        <dbReference type="SAM" id="Phobius"/>
    </source>
</evidence>
<comment type="caution">
    <text evidence="3">The sequence shown here is derived from an EMBL/GenBank/DDBJ whole genome shotgun (WGS) entry which is preliminary data.</text>
</comment>